<keyword evidence="1" id="KW-0472">Membrane</keyword>
<dbReference type="SUPFAM" id="SSF54909">
    <property type="entry name" value="Dimeric alpha+beta barrel"/>
    <property type="match status" value="1"/>
</dbReference>
<dbReference type="InterPro" id="IPR011008">
    <property type="entry name" value="Dimeric_a/b-barrel"/>
</dbReference>
<dbReference type="InterPro" id="IPR007138">
    <property type="entry name" value="ABM_dom"/>
</dbReference>
<name>A0A7W8LR19_9DEIO</name>
<dbReference type="PROSITE" id="PS51725">
    <property type="entry name" value="ABM"/>
    <property type="match status" value="1"/>
</dbReference>
<feature type="transmembrane region" description="Helical" evidence="1">
    <location>
        <begin position="126"/>
        <end position="149"/>
    </location>
</feature>
<dbReference type="PANTHER" id="PTHR40057">
    <property type="entry name" value="SLR1162 PROTEIN"/>
    <property type="match status" value="1"/>
</dbReference>
<keyword evidence="1" id="KW-1133">Transmembrane helix</keyword>
<feature type="transmembrane region" description="Helical" evidence="1">
    <location>
        <begin position="155"/>
        <end position="177"/>
    </location>
</feature>
<dbReference type="PANTHER" id="PTHR40057:SF1">
    <property type="entry name" value="SLR1162 PROTEIN"/>
    <property type="match status" value="1"/>
</dbReference>
<dbReference type="Proteomes" id="UP000525389">
    <property type="component" value="Unassembled WGS sequence"/>
</dbReference>
<dbReference type="EMBL" id="JACHFN010000010">
    <property type="protein sequence ID" value="MBB5235190.1"/>
    <property type="molecule type" value="Genomic_DNA"/>
</dbReference>
<evidence type="ECO:0000313" key="4">
    <source>
        <dbReference type="Proteomes" id="UP000525389"/>
    </source>
</evidence>
<gene>
    <name evidence="3" type="ORF">HNQ09_002642</name>
</gene>
<sequence length="192" mass="21662">MTDLSPAPAPPTPPDGTTLVVTELVRRSRVPQYEAWARELHATLARQPGFVGVHVLRGESAGGPEYVTLLRFASPEALARWRASPEYASALARLPEFTAAEVDYREAAGLEAWFDRPTRAAPAPPFWKNVVVGVVGVYPLILVFSLLFGPFTREWPWYLAILSTVIPATIFLNWPVLPLLSRWWRRWLYPER</sequence>
<protein>
    <recommendedName>
        <fullName evidence="2">ABM domain-containing protein</fullName>
    </recommendedName>
</protein>
<evidence type="ECO:0000259" key="2">
    <source>
        <dbReference type="PROSITE" id="PS51725"/>
    </source>
</evidence>
<proteinExistence type="predicted"/>
<dbReference type="Pfam" id="PF03992">
    <property type="entry name" value="ABM"/>
    <property type="match status" value="1"/>
</dbReference>
<organism evidence="3 4">
    <name type="scientific">Deinococcus budaensis</name>
    <dbReference type="NCBI Taxonomy" id="1665626"/>
    <lineage>
        <taxon>Bacteria</taxon>
        <taxon>Thermotogati</taxon>
        <taxon>Deinococcota</taxon>
        <taxon>Deinococci</taxon>
        <taxon>Deinococcales</taxon>
        <taxon>Deinococcaceae</taxon>
        <taxon>Deinococcus</taxon>
    </lineage>
</organism>
<keyword evidence="4" id="KW-1185">Reference proteome</keyword>
<keyword evidence="1" id="KW-0812">Transmembrane</keyword>
<dbReference type="Gene3D" id="3.30.70.100">
    <property type="match status" value="1"/>
</dbReference>
<feature type="domain" description="ABM" evidence="2">
    <location>
        <begin position="17"/>
        <end position="107"/>
    </location>
</feature>
<accession>A0A7W8LR19</accession>
<evidence type="ECO:0000256" key="1">
    <source>
        <dbReference type="SAM" id="Phobius"/>
    </source>
</evidence>
<dbReference type="AlphaFoldDB" id="A0A7W8LR19"/>
<reference evidence="3 4" key="1">
    <citation type="submission" date="2020-08" db="EMBL/GenBank/DDBJ databases">
        <title>Genomic Encyclopedia of Type Strains, Phase IV (KMG-IV): sequencing the most valuable type-strain genomes for metagenomic binning, comparative biology and taxonomic classification.</title>
        <authorList>
            <person name="Goeker M."/>
        </authorList>
    </citation>
    <scope>NUCLEOTIDE SEQUENCE [LARGE SCALE GENOMIC DNA]</scope>
    <source>
        <strain evidence="3 4">DSM 101791</strain>
    </source>
</reference>
<dbReference type="RefSeq" id="WP_184030035.1">
    <property type="nucleotide sequence ID" value="NZ_JACHFN010000010.1"/>
</dbReference>
<dbReference type="InterPro" id="IPR038762">
    <property type="entry name" value="ABM_predict"/>
</dbReference>
<comment type="caution">
    <text evidence="3">The sequence shown here is derived from an EMBL/GenBank/DDBJ whole genome shotgun (WGS) entry which is preliminary data.</text>
</comment>
<evidence type="ECO:0000313" key="3">
    <source>
        <dbReference type="EMBL" id="MBB5235190.1"/>
    </source>
</evidence>